<reference evidence="3" key="1">
    <citation type="submission" date="2020-07" db="EMBL/GenBank/DDBJ databases">
        <authorList>
            <person name="Pettersson B.M.F."/>
            <person name="Behra P.R.K."/>
            <person name="Ramesh M."/>
            <person name="Das S."/>
            <person name="Dasgupta S."/>
            <person name="Kirsebom L.A."/>
        </authorList>
    </citation>
    <scope>NUCLEOTIDE SEQUENCE</scope>
    <source>
        <strain evidence="3">DSM 44615</strain>
    </source>
</reference>
<feature type="domain" description="Antitoxin Xre/MbcA/ParS-like toxin-binding" evidence="2">
    <location>
        <begin position="162"/>
        <end position="193"/>
    </location>
</feature>
<protein>
    <submittedName>
        <fullName evidence="3">Helix-turn-helix domain-containing protein</fullName>
    </submittedName>
</protein>
<dbReference type="EMBL" id="JACKSJ010000088">
    <property type="protein sequence ID" value="MCV7170550.1"/>
    <property type="molecule type" value="Genomic_DNA"/>
</dbReference>
<evidence type="ECO:0000313" key="3">
    <source>
        <dbReference type="EMBL" id="MCV7170550.1"/>
    </source>
</evidence>
<comment type="caution">
    <text evidence="3">The sequence shown here is derived from an EMBL/GenBank/DDBJ whole genome shotgun (WGS) entry which is preliminary data.</text>
</comment>
<name>A0A9X3BN04_9MYCO</name>
<sequence length="213" mass="22237">MAVRTTSTDAAAAKARRRRESSATVKVRKRAAPSVEDTASAVHTALQSAPASVRTDFVETVADRDEAGLDDALWGAAPSTDEVRAAALRGLKNDFLARRELLGASLSRPQVAELLGVTPQAVLDRLAEGDLIGLRDGREWRIPMWQINAGAERGFLPGIAAVREVFPGGLVALSRWVTTPNADLGGATPADALAAGRVPKVVAAAAAITAAAW</sequence>
<dbReference type="Proteomes" id="UP001140293">
    <property type="component" value="Unassembled WGS sequence"/>
</dbReference>
<dbReference type="Pfam" id="PF09722">
    <property type="entry name" value="Xre_MbcA_ParS_C"/>
    <property type="match status" value="1"/>
</dbReference>
<organism evidence="3 4">
    <name type="scientific">[Mycobacterium] manitobense</name>
    <dbReference type="NCBI Taxonomy" id="190147"/>
    <lineage>
        <taxon>Bacteria</taxon>
        <taxon>Bacillati</taxon>
        <taxon>Actinomycetota</taxon>
        <taxon>Actinomycetes</taxon>
        <taxon>Mycobacteriales</taxon>
        <taxon>Mycobacteriaceae</taxon>
        <taxon>Mycolicibacterium</taxon>
    </lineage>
</organism>
<dbReference type="InterPro" id="IPR024467">
    <property type="entry name" value="Xre/MbcA/ParS-like_toxin-bd"/>
</dbReference>
<reference evidence="3" key="2">
    <citation type="journal article" date="2022" name="BMC Genomics">
        <title>Comparative genome analysis of mycobacteria focusing on tRNA and non-coding RNA.</title>
        <authorList>
            <person name="Behra P.R.K."/>
            <person name="Pettersson B.M.F."/>
            <person name="Ramesh M."/>
            <person name="Das S."/>
            <person name="Dasgupta S."/>
            <person name="Kirsebom L.A."/>
        </authorList>
    </citation>
    <scope>NUCLEOTIDE SEQUENCE</scope>
    <source>
        <strain evidence="3">DSM 44615</strain>
    </source>
</reference>
<accession>A0A9X3BN04</accession>
<dbReference type="AlphaFoldDB" id="A0A9X3BN04"/>
<evidence type="ECO:0000313" key="4">
    <source>
        <dbReference type="Proteomes" id="UP001140293"/>
    </source>
</evidence>
<gene>
    <name evidence="3" type="ORF">H7I41_11555</name>
</gene>
<evidence type="ECO:0000259" key="2">
    <source>
        <dbReference type="Pfam" id="PF09722"/>
    </source>
</evidence>
<feature type="region of interest" description="Disordered" evidence="1">
    <location>
        <begin position="1"/>
        <end position="39"/>
    </location>
</feature>
<proteinExistence type="predicted"/>
<dbReference type="RefSeq" id="WP_264012734.1">
    <property type="nucleotide sequence ID" value="NZ_JACKSJ010000088.1"/>
</dbReference>
<evidence type="ECO:0000256" key="1">
    <source>
        <dbReference type="SAM" id="MobiDB-lite"/>
    </source>
</evidence>
<feature type="compositionally biased region" description="Low complexity" evidence="1">
    <location>
        <begin position="1"/>
        <end position="13"/>
    </location>
</feature>
<keyword evidence="4" id="KW-1185">Reference proteome</keyword>